<feature type="transmembrane region" description="Helical" evidence="2">
    <location>
        <begin position="69"/>
        <end position="88"/>
    </location>
</feature>
<accession>A0A3G5A1P2</accession>
<evidence type="ECO:0000256" key="2">
    <source>
        <dbReference type="SAM" id="Phobius"/>
    </source>
</evidence>
<keyword evidence="2" id="KW-1133">Transmembrane helix</keyword>
<name>A0A3G5A1P2_9VIRU</name>
<reference evidence="3" key="1">
    <citation type="submission" date="2018-10" db="EMBL/GenBank/DDBJ databases">
        <title>Hidden diversity of soil giant viruses.</title>
        <authorList>
            <person name="Schulz F."/>
            <person name="Alteio L."/>
            <person name="Goudeau D."/>
            <person name="Ryan E.M."/>
            <person name="Malmstrom R.R."/>
            <person name="Blanchard J."/>
            <person name="Woyke T."/>
        </authorList>
    </citation>
    <scope>NUCLEOTIDE SEQUENCE</scope>
    <source>
        <strain evidence="3">HAV1</strain>
    </source>
</reference>
<gene>
    <name evidence="3" type="ORF">Harvfovirus18_6</name>
</gene>
<protein>
    <submittedName>
        <fullName evidence="3">Uncharacterized protein</fullName>
    </submittedName>
</protein>
<keyword evidence="2" id="KW-0472">Membrane</keyword>
<sequence>MAGSPTAEYLALLESRKQRGTERVIAEKKGYVLPEAKPQRVSRQMDIGEIDRKTQKDKEKKDFSRQMKMTAACTVVSVLVTIGVMAIVNKCSKGSNPPNPPQN</sequence>
<keyword evidence="2" id="KW-0812">Transmembrane</keyword>
<feature type="compositionally biased region" description="Basic and acidic residues" evidence="1">
    <location>
        <begin position="49"/>
        <end position="63"/>
    </location>
</feature>
<evidence type="ECO:0000256" key="1">
    <source>
        <dbReference type="SAM" id="MobiDB-lite"/>
    </source>
</evidence>
<evidence type="ECO:0000313" key="3">
    <source>
        <dbReference type="EMBL" id="AYV81138.1"/>
    </source>
</evidence>
<dbReference type="EMBL" id="MK072260">
    <property type="protein sequence ID" value="AYV81138.1"/>
    <property type="molecule type" value="Genomic_DNA"/>
</dbReference>
<organism evidence="3">
    <name type="scientific">Harvfovirus sp</name>
    <dbReference type="NCBI Taxonomy" id="2487768"/>
    <lineage>
        <taxon>Viruses</taxon>
        <taxon>Varidnaviria</taxon>
        <taxon>Bamfordvirae</taxon>
        <taxon>Nucleocytoviricota</taxon>
        <taxon>Megaviricetes</taxon>
        <taxon>Imitervirales</taxon>
        <taxon>Mimiviridae</taxon>
        <taxon>Klosneuvirinae</taxon>
    </lineage>
</organism>
<proteinExistence type="predicted"/>
<feature type="region of interest" description="Disordered" evidence="1">
    <location>
        <begin position="37"/>
        <end position="63"/>
    </location>
</feature>